<feature type="domain" description="IrrE N-terminal-like" evidence="1">
    <location>
        <begin position="49"/>
        <end position="158"/>
    </location>
</feature>
<organism evidence="2 3">
    <name type="scientific">Deinococcus piscis</name>
    <dbReference type="NCBI Taxonomy" id="394230"/>
    <lineage>
        <taxon>Bacteria</taxon>
        <taxon>Thermotogati</taxon>
        <taxon>Deinococcota</taxon>
        <taxon>Deinococci</taxon>
        <taxon>Deinococcales</taxon>
        <taxon>Deinococcaceae</taxon>
        <taxon>Deinococcus</taxon>
    </lineage>
</organism>
<proteinExistence type="predicted"/>
<dbReference type="Pfam" id="PF06114">
    <property type="entry name" value="Peptidase_M78"/>
    <property type="match status" value="1"/>
</dbReference>
<protein>
    <recommendedName>
        <fullName evidence="1">IrrE N-terminal-like domain-containing protein</fullName>
    </recommendedName>
</protein>
<evidence type="ECO:0000313" key="3">
    <source>
        <dbReference type="Proteomes" id="UP000632154"/>
    </source>
</evidence>
<comment type="caution">
    <text evidence="2">The sequence shown here is derived from an EMBL/GenBank/DDBJ whole genome shotgun (WGS) entry which is preliminary data.</text>
</comment>
<dbReference type="RefSeq" id="WP_189643479.1">
    <property type="nucleotide sequence ID" value="NZ_BNAL01000025.1"/>
</dbReference>
<sequence>MNERLLHSLGKDFLDYLHEWHAVTGYLPFQELAAAEDLKVDDTADIEDQYIKPKRLILLNRNQGVRRKRFTGMHEIAHHVFKTSEDGRFVRELERIFPGSLDARREFEEVFVELGGFQLLIPRPTFLEVCANYEDDAKRAQILAIKAGCSLAAAGQRIALDATRPVGGIILDTNGFVSDFFVNQIKKHLRAGRHFVIDDSHPIRQAPFKPNEVEYFKATIPYKFSRKKYARYMQGLYDEKRGQIIVFFNAPHSKKRGYHSLFSDFA</sequence>
<keyword evidence="3" id="KW-1185">Reference proteome</keyword>
<dbReference type="InterPro" id="IPR010359">
    <property type="entry name" value="IrrE_HExxH"/>
</dbReference>
<evidence type="ECO:0000259" key="1">
    <source>
        <dbReference type="Pfam" id="PF06114"/>
    </source>
</evidence>
<dbReference type="Proteomes" id="UP000632154">
    <property type="component" value="Unassembled WGS sequence"/>
</dbReference>
<gene>
    <name evidence="2" type="ORF">GCM10017783_19020</name>
</gene>
<reference evidence="3" key="1">
    <citation type="journal article" date="2019" name="Int. J. Syst. Evol. Microbiol.">
        <title>The Global Catalogue of Microorganisms (GCM) 10K type strain sequencing project: providing services to taxonomists for standard genome sequencing and annotation.</title>
        <authorList>
            <consortium name="The Broad Institute Genomics Platform"/>
            <consortium name="The Broad Institute Genome Sequencing Center for Infectious Disease"/>
            <person name="Wu L."/>
            <person name="Ma J."/>
        </authorList>
    </citation>
    <scope>NUCLEOTIDE SEQUENCE [LARGE SCALE GENOMIC DNA]</scope>
    <source>
        <strain evidence="3">CGMCC 1.18439</strain>
    </source>
</reference>
<evidence type="ECO:0000313" key="2">
    <source>
        <dbReference type="EMBL" id="GHG06654.1"/>
    </source>
</evidence>
<dbReference type="Gene3D" id="1.10.10.2910">
    <property type="match status" value="1"/>
</dbReference>
<dbReference type="EMBL" id="BNAL01000025">
    <property type="protein sequence ID" value="GHG06654.1"/>
    <property type="molecule type" value="Genomic_DNA"/>
</dbReference>
<accession>A0ABQ3K723</accession>
<name>A0ABQ3K723_9DEIO</name>